<organism evidence="1 2">
    <name type="scientific">Naganishia cerealis</name>
    <dbReference type="NCBI Taxonomy" id="610337"/>
    <lineage>
        <taxon>Eukaryota</taxon>
        <taxon>Fungi</taxon>
        <taxon>Dikarya</taxon>
        <taxon>Basidiomycota</taxon>
        <taxon>Agaricomycotina</taxon>
        <taxon>Tremellomycetes</taxon>
        <taxon>Filobasidiales</taxon>
        <taxon>Filobasidiaceae</taxon>
        <taxon>Naganishia</taxon>
    </lineage>
</organism>
<keyword evidence="2" id="KW-1185">Reference proteome</keyword>
<gene>
    <name evidence="1" type="ORF">QFC19_004632</name>
</gene>
<comment type="caution">
    <text evidence="1">The sequence shown here is derived from an EMBL/GenBank/DDBJ whole genome shotgun (WGS) entry which is preliminary data.</text>
</comment>
<accession>A0ACC2VTF9</accession>
<name>A0ACC2VTF9_9TREE</name>
<sequence>MELLPQGQKNTATEVSWEDQQRINKFSSLINKKDDLQDTLKNYTVEKEYLDDLGLEIEMLDEEEKIQYKIGEAFFFLSADQATLKIEKQDEELASKISKTEETIDEIDEQLASLKKQLYAKFGSNINLER</sequence>
<reference evidence="1" key="1">
    <citation type="submission" date="2023-04" db="EMBL/GenBank/DDBJ databases">
        <title>Draft Genome sequencing of Naganishia species isolated from polar environments using Oxford Nanopore Technology.</title>
        <authorList>
            <person name="Leo P."/>
            <person name="Venkateswaran K."/>
        </authorList>
    </citation>
    <scope>NUCLEOTIDE SEQUENCE</scope>
    <source>
        <strain evidence="1">MNA-CCFEE 5261</strain>
    </source>
</reference>
<protein>
    <submittedName>
        <fullName evidence="1">Uncharacterized protein</fullName>
    </submittedName>
</protein>
<evidence type="ECO:0000313" key="2">
    <source>
        <dbReference type="Proteomes" id="UP001241377"/>
    </source>
</evidence>
<evidence type="ECO:0000313" key="1">
    <source>
        <dbReference type="EMBL" id="KAJ9102715.1"/>
    </source>
</evidence>
<dbReference type="EMBL" id="JASBWR010000050">
    <property type="protein sequence ID" value="KAJ9102715.1"/>
    <property type="molecule type" value="Genomic_DNA"/>
</dbReference>
<dbReference type="Proteomes" id="UP001241377">
    <property type="component" value="Unassembled WGS sequence"/>
</dbReference>
<proteinExistence type="predicted"/>